<protein>
    <recommendedName>
        <fullName evidence="6">MADS-box domain-containing protein</fullName>
    </recommendedName>
</protein>
<dbReference type="PANTHER" id="PTHR48019">
    <property type="entry name" value="SERUM RESPONSE FACTOR HOMOLOG"/>
    <property type="match status" value="1"/>
</dbReference>
<dbReference type="InterPro" id="IPR033897">
    <property type="entry name" value="SRF-like_MADS-box"/>
</dbReference>
<dbReference type="GO" id="GO:0005634">
    <property type="term" value="C:nucleus"/>
    <property type="evidence" value="ECO:0007669"/>
    <property type="project" value="UniProtKB-SubCell"/>
</dbReference>
<dbReference type="GO" id="GO:0046983">
    <property type="term" value="F:protein dimerization activity"/>
    <property type="evidence" value="ECO:0007669"/>
    <property type="project" value="InterPro"/>
</dbReference>
<dbReference type="GO" id="GO:0000981">
    <property type="term" value="F:DNA-binding transcription factor activity, RNA polymerase II-specific"/>
    <property type="evidence" value="ECO:0007669"/>
    <property type="project" value="InterPro"/>
</dbReference>
<sequence length="122" mass="14071">MLSIIISFILLYVNFHHQGLSYFLKIHLSRSGFFSRSYIVSMGRVKLKIKRLENISNRQVTFSKRRNGILKKAKELSVLCDIDIILLLFSPTGKPTLFTGQRSNIDEVIAKFARLTPQERAK</sequence>
<proteinExistence type="predicted"/>
<gene>
    <name evidence="7" type="ORF">M8C21_015176</name>
</gene>
<evidence type="ECO:0000256" key="2">
    <source>
        <dbReference type="ARBA" id="ARBA00023015"/>
    </source>
</evidence>
<dbReference type="Gene3D" id="3.40.1810.10">
    <property type="entry name" value="Transcription factor, MADS-box"/>
    <property type="match status" value="1"/>
</dbReference>
<evidence type="ECO:0000256" key="5">
    <source>
        <dbReference type="ARBA" id="ARBA00023242"/>
    </source>
</evidence>
<dbReference type="InterPro" id="IPR036879">
    <property type="entry name" value="TF_MADSbox_sf"/>
</dbReference>
<evidence type="ECO:0000259" key="6">
    <source>
        <dbReference type="PROSITE" id="PS50066"/>
    </source>
</evidence>
<reference evidence="7" key="1">
    <citation type="submission" date="2022-06" db="EMBL/GenBank/DDBJ databases">
        <title>Uncovering the hologenomic basis of an extraordinary plant invasion.</title>
        <authorList>
            <person name="Bieker V.C."/>
            <person name="Martin M.D."/>
            <person name="Gilbert T."/>
            <person name="Hodgins K."/>
            <person name="Battlay P."/>
            <person name="Petersen B."/>
            <person name="Wilson J."/>
        </authorList>
    </citation>
    <scope>NUCLEOTIDE SEQUENCE</scope>
    <source>
        <strain evidence="7">AA19_3_7</strain>
        <tissue evidence="7">Leaf</tissue>
    </source>
</reference>
<dbReference type="GO" id="GO:0000987">
    <property type="term" value="F:cis-regulatory region sequence-specific DNA binding"/>
    <property type="evidence" value="ECO:0007669"/>
    <property type="project" value="InterPro"/>
</dbReference>
<dbReference type="PROSITE" id="PS50066">
    <property type="entry name" value="MADS_BOX_2"/>
    <property type="match status" value="1"/>
</dbReference>
<dbReference type="GO" id="GO:0045944">
    <property type="term" value="P:positive regulation of transcription by RNA polymerase II"/>
    <property type="evidence" value="ECO:0007669"/>
    <property type="project" value="InterPro"/>
</dbReference>
<dbReference type="AlphaFoldDB" id="A0AAD5G2E7"/>
<keyword evidence="2" id="KW-0805">Transcription regulation</keyword>
<dbReference type="FunFam" id="3.40.1810.10:FF:000028">
    <property type="entry name" value="Agamous-like MADS-box protein AGL66 isoform A"/>
    <property type="match status" value="1"/>
</dbReference>
<keyword evidence="3" id="KW-0238">DNA-binding</keyword>
<dbReference type="Pfam" id="PF00319">
    <property type="entry name" value="SRF-TF"/>
    <property type="match status" value="1"/>
</dbReference>
<evidence type="ECO:0000256" key="1">
    <source>
        <dbReference type="ARBA" id="ARBA00004123"/>
    </source>
</evidence>
<dbReference type="Proteomes" id="UP001206925">
    <property type="component" value="Unassembled WGS sequence"/>
</dbReference>
<dbReference type="InterPro" id="IPR050142">
    <property type="entry name" value="MADS-box/MEF2_TF"/>
</dbReference>
<dbReference type="SUPFAM" id="SSF55455">
    <property type="entry name" value="SRF-like"/>
    <property type="match status" value="1"/>
</dbReference>
<evidence type="ECO:0000256" key="3">
    <source>
        <dbReference type="ARBA" id="ARBA00023125"/>
    </source>
</evidence>
<dbReference type="PRINTS" id="PR00404">
    <property type="entry name" value="MADSDOMAIN"/>
</dbReference>
<keyword evidence="5" id="KW-0539">Nucleus</keyword>
<evidence type="ECO:0000256" key="4">
    <source>
        <dbReference type="ARBA" id="ARBA00023163"/>
    </source>
</evidence>
<dbReference type="EMBL" id="JAMZMK010012003">
    <property type="protein sequence ID" value="KAI7725218.1"/>
    <property type="molecule type" value="Genomic_DNA"/>
</dbReference>
<feature type="domain" description="MADS-box" evidence="6">
    <location>
        <begin position="42"/>
        <end position="102"/>
    </location>
</feature>
<comment type="caution">
    <text evidence="7">The sequence shown here is derived from an EMBL/GenBank/DDBJ whole genome shotgun (WGS) entry which is preliminary data.</text>
</comment>
<comment type="subcellular location">
    <subcellularLocation>
        <location evidence="1">Nucleus</location>
    </subcellularLocation>
</comment>
<keyword evidence="4" id="KW-0804">Transcription</keyword>
<dbReference type="CDD" id="cd00266">
    <property type="entry name" value="MADS_SRF_like"/>
    <property type="match status" value="1"/>
</dbReference>
<evidence type="ECO:0000313" key="8">
    <source>
        <dbReference type="Proteomes" id="UP001206925"/>
    </source>
</evidence>
<dbReference type="InterPro" id="IPR002100">
    <property type="entry name" value="TF_MADSbox"/>
</dbReference>
<keyword evidence="8" id="KW-1185">Reference proteome</keyword>
<name>A0AAD5G2E7_AMBAR</name>
<organism evidence="7 8">
    <name type="scientific">Ambrosia artemisiifolia</name>
    <name type="common">Common ragweed</name>
    <dbReference type="NCBI Taxonomy" id="4212"/>
    <lineage>
        <taxon>Eukaryota</taxon>
        <taxon>Viridiplantae</taxon>
        <taxon>Streptophyta</taxon>
        <taxon>Embryophyta</taxon>
        <taxon>Tracheophyta</taxon>
        <taxon>Spermatophyta</taxon>
        <taxon>Magnoliopsida</taxon>
        <taxon>eudicotyledons</taxon>
        <taxon>Gunneridae</taxon>
        <taxon>Pentapetalae</taxon>
        <taxon>asterids</taxon>
        <taxon>campanulids</taxon>
        <taxon>Asterales</taxon>
        <taxon>Asteraceae</taxon>
        <taxon>Asteroideae</taxon>
        <taxon>Heliantheae alliance</taxon>
        <taxon>Heliantheae</taxon>
        <taxon>Ambrosia</taxon>
    </lineage>
</organism>
<dbReference type="SMART" id="SM00432">
    <property type="entry name" value="MADS"/>
    <property type="match status" value="1"/>
</dbReference>
<accession>A0AAD5G2E7</accession>
<evidence type="ECO:0000313" key="7">
    <source>
        <dbReference type="EMBL" id="KAI7725218.1"/>
    </source>
</evidence>
<feature type="non-terminal residue" evidence="7">
    <location>
        <position position="122"/>
    </location>
</feature>